<gene>
    <name evidence="10" type="ORF">G210_5553</name>
</gene>
<keyword evidence="6 8" id="KW-1133">Transmembrane helix</keyword>
<dbReference type="AlphaFoldDB" id="M3K4H3"/>
<comment type="function">
    <text evidence="1 8">Golgi membrane protein involved in vesicular trafficking.</text>
</comment>
<feature type="compositionally biased region" description="Polar residues" evidence="9">
    <location>
        <begin position="18"/>
        <end position="30"/>
    </location>
</feature>
<evidence type="ECO:0000256" key="6">
    <source>
        <dbReference type="ARBA" id="ARBA00022989"/>
    </source>
</evidence>
<keyword evidence="7 8" id="KW-0472">Membrane</keyword>
<evidence type="ECO:0000313" key="11">
    <source>
        <dbReference type="Proteomes" id="UP000011777"/>
    </source>
</evidence>
<dbReference type="Proteomes" id="UP000011777">
    <property type="component" value="Unassembled WGS sequence"/>
</dbReference>
<dbReference type="EMBL" id="AOGT01000556">
    <property type="protein sequence ID" value="EMG49634.1"/>
    <property type="molecule type" value="Genomic_DNA"/>
</dbReference>
<comment type="similarity">
    <text evidence="3 8">Belongs to the TVP23 family.</text>
</comment>
<comment type="caution">
    <text evidence="10">The sequence shown here is derived from an EMBL/GenBank/DDBJ whole genome shotgun (WGS) entry which is preliminary data.</text>
</comment>
<organism evidence="10 11">
    <name type="scientific">Candida maltosa (strain Xu316)</name>
    <name type="common">Yeast</name>
    <dbReference type="NCBI Taxonomy" id="1245528"/>
    <lineage>
        <taxon>Eukaryota</taxon>
        <taxon>Fungi</taxon>
        <taxon>Dikarya</taxon>
        <taxon>Ascomycota</taxon>
        <taxon>Saccharomycotina</taxon>
        <taxon>Pichiomycetes</taxon>
        <taxon>Debaryomycetaceae</taxon>
        <taxon>Candida/Lodderomyces clade</taxon>
        <taxon>Candida</taxon>
    </lineage>
</organism>
<dbReference type="PANTHER" id="PTHR13019">
    <property type="entry name" value="GOLGI APPARATUS MEMBRANE PROTEIN TVP23"/>
    <property type="match status" value="1"/>
</dbReference>
<feature type="transmembrane region" description="Helical" evidence="8">
    <location>
        <begin position="202"/>
        <end position="222"/>
    </location>
</feature>
<reference evidence="10 11" key="1">
    <citation type="submission" date="2013-02" db="EMBL/GenBank/DDBJ databases">
        <title>Genome sequence of Candida maltosa Xu316, a potential industrial strain for xylitol and ethanol production.</title>
        <authorList>
            <person name="Yu J."/>
            <person name="Wang Q."/>
            <person name="Geng X."/>
            <person name="Bao W."/>
            <person name="He P."/>
            <person name="Cai J."/>
        </authorList>
    </citation>
    <scope>NUCLEOTIDE SEQUENCE [LARGE SCALE GENOMIC DNA]</scope>
    <source>
        <strain evidence="11">Xu316</strain>
    </source>
</reference>
<comment type="subcellular location">
    <subcellularLocation>
        <location evidence="2 8">Golgi apparatus membrane</location>
        <topology evidence="2 8">Multi-pass membrane protein</topology>
    </subcellularLocation>
</comment>
<evidence type="ECO:0000256" key="5">
    <source>
        <dbReference type="ARBA" id="ARBA00022692"/>
    </source>
</evidence>
<dbReference type="GO" id="GO:0009306">
    <property type="term" value="P:protein secretion"/>
    <property type="evidence" value="ECO:0007669"/>
    <property type="project" value="TreeGrafter"/>
</dbReference>
<name>M3K4H3_CANMX</name>
<proteinExistence type="inferred from homology"/>
<dbReference type="GO" id="GO:0000139">
    <property type="term" value="C:Golgi membrane"/>
    <property type="evidence" value="ECO:0007669"/>
    <property type="project" value="UniProtKB-SubCell"/>
</dbReference>
<protein>
    <recommendedName>
        <fullName evidence="4 8">Golgi apparatus membrane protein TVP23</fullName>
    </recommendedName>
</protein>
<feature type="transmembrane region" description="Helical" evidence="8">
    <location>
        <begin position="108"/>
        <end position="126"/>
    </location>
</feature>
<dbReference type="Pfam" id="PF05832">
    <property type="entry name" value="DUF846"/>
    <property type="match status" value="1"/>
</dbReference>
<evidence type="ECO:0000256" key="7">
    <source>
        <dbReference type="ARBA" id="ARBA00023136"/>
    </source>
</evidence>
<dbReference type="InterPro" id="IPR008564">
    <property type="entry name" value="TVP23-like"/>
</dbReference>
<keyword evidence="11" id="KW-1185">Reference proteome</keyword>
<feature type="region of interest" description="Disordered" evidence="9">
    <location>
        <begin position="1"/>
        <end position="61"/>
    </location>
</feature>
<dbReference type="PANTHER" id="PTHR13019:SF7">
    <property type="entry name" value="GOLGI APPARATUS MEMBRANE PROTEIN TVP23"/>
    <property type="match status" value="1"/>
</dbReference>
<evidence type="ECO:0000256" key="3">
    <source>
        <dbReference type="ARBA" id="ARBA00005467"/>
    </source>
</evidence>
<evidence type="ECO:0000313" key="10">
    <source>
        <dbReference type="EMBL" id="EMG49634.1"/>
    </source>
</evidence>
<evidence type="ECO:0000256" key="1">
    <source>
        <dbReference type="ARBA" id="ARBA00003246"/>
    </source>
</evidence>
<dbReference type="HOGENOM" id="CLU_074845_0_0_1"/>
<dbReference type="GO" id="GO:0016192">
    <property type="term" value="P:vesicle-mediated transport"/>
    <property type="evidence" value="ECO:0007669"/>
    <property type="project" value="TreeGrafter"/>
</dbReference>
<feature type="compositionally biased region" description="Low complexity" evidence="9">
    <location>
        <begin position="45"/>
        <end position="61"/>
    </location>
</feature>
<accession>M3K4H3</accession>
<dbReference type="OMA" id="KMIWWID"/>
<evidence type="ECO:0000256" key="9">
    <source>
        <dbReference type="SAM" id="MobiDB-lite"/>
    </source>
</evidence>
<keyword evidence="5 8" id="KW-0812">Transmembrane</keyword>
<dbReference type="STRING" id="1245528.M3K4H3"/>
<evidence type="ECO:0000256" key="8">
    <source>
        <dbReference type="RuleBase" id="RU361206"/>
    </source>
</evidence>
<evidence type="ECO:0000256" key="4">
    <source>
        <dbReference type="ARBA" id="ARBA00013603"/>
    </source>
</evidence>
<sequence length="255" mass="28777">MSSGYTAIEPDEPIDTPPSYSTTDNSTKNVPSSTTTAPPPPPPQSYTQGPTQPQVQEPTQQPETLIDRLKQSSHPVALLFYMFFRISPIFVYIFGTIVIKQVTSENTFILHFITLILLIAADFWNLKNIAGRLLVGLRWWNETNLVESEGADKNFENVWVFESADPNRYINPIDSKVFWILLYGQPAAWIVLGFLALLRFQFLYMLLIAIAVSLSMTNAMAFTKCDKFGKANNIANDIFSRATGSMFSRFNPFAR</sequence>
<keyword evidence="8" id="KW-0333">Golgi apparatus</keyword>
<feature type="transmembrane region" description="Helical" evidence="8">
    <location>
        <begin position="177"/>
        <end position="196"/>
    </location>
</feature>
<dbReference type="OrthoDB" id="2151161at2759"/>
<dbReference type="eggNOG" id="KOG3195">
    <property type="taxonomic scope" value="Eukaryota"/>
</dbReference>
<evidence type="ECO:0000256" key="2">
    <source>
        <dbReference type="ARBA" id="ARBA00004653"/>
    </source>
</evidence>
<feature type="transmembrane region" description="Helical" evidence="8">
    <location>
        <begin position="78"/>
        <end position="102"/>
    </location>
</feature>